<dbReference type="RefSeq" id="WP_162442324.1">
    <property type="nucleotide sequence ID" value="NZ_CP048222.1"/>
</dbReference>
<reference evidence="1 2" key="1">
    <citation type="submission" date="2020-01" db="EMBL/GenBank/DDBJ databases">
        <authorList>
            <person name="Kim M.K."/>
        </authorList>
    </citation>
    <scope>NUCLEOTIDE SEQUENCE [LARGE SCALE GENOMIC DNA]</scope>
    <source>
        <strain evidence="1 2">172606-1</strain>
    </source>
</reference>
<sequence length="351" mass="39901">MGYIQPKQLWYVLLFIPYLSSAQDAHFSQYYASSTYLNPALLGAEKDICFGINYRSQWTSMGTPFTTGQFSFSMPVGKNSPVDIHRNGIGISAYTDVAGESKQFKTNGVYLSFAHDLVFGKKYNQIVSFGGQAGFIQKRISYNHLQWGSQYDPVMGFNPGLVSSASQFSDQLTMPVISYGIMWYYNPRKNFSYTDSGNSFSSFLGFAASNLNRPNESMLKSESNRLPVLYKLHGGAEWKLSQSFYISPNFLAMRQNNATQVNIGYYVTYTTHSGKAINVPYNFMLGGWYRVKDSFIFSTGVQVKNYSFGFSYDMNISSLRYYTRSRGAYEISIAYRINKESQIRRYSTPLM</sequence>
<protein>
    <submittedName>
        <fullName evidence="1">Type IX secretion system membrane protein PorP/SprF</fullName>
    </submittedName>
</protein>
<dbReference type="KEGG" id="rhoz:GXP67_06110"/>
<dbReference type="AlphaFoldDB" id="A0A6C0GE62"/>
<organism evidence="1 2">
    <name type="scientific">Rhodocytophaga rosea</name>
    <dbReference type="NCBI Taxonomy" id="2704465"/>
    <lineage>
        <taxon>Bacteria</taxon>
        <taxon>Pseudomonadati</taxon>
        <taxon>Bacteroidota</taxon>
        <taxon>Cytophagia</taxon>
        <taxon>Cytophagales</taxon>
        <taxon>Rhodocytophagaceae</taxon>
        <taxon>Rhodocytophaga</taxon>
    </lineage>
</organism>
<dbReference type="Pfam" id="PF11751">
    <property type="entry name" value="PorP_SprF"/>
    <property type="match status" value="1"/>
</dbReference>
<name>A0A6C0GE62_9BACT</name>
<dbReference type="Proteomes" id="UP000480178">
    <property type="component" value="Chromosome"/>
</dbReference>
<evidence type="ECO:0000313" key="2">
    <source>
        <dbReference type="Proteomes" id="UP000480178"/>
    </source>
</evidence>
<keyword evidence="2" id="KW-1185">Reference proteome</keyword>
<gene>
    <name evidence="1" type="ORF">GXP67_06110</name>
</gene>
<dbReference type="InterPro" id="IPR019861">
    <property type="entry name" value="PorP/SprF_Bacteroidetes"/>
</dbReference>
<evidence type="ECO:0000313" key="1">
    <source>
        <dbReference type="EMBL" id="QHT66261.1"/>
    </source>
</evidence>
<accession>A0A6C0GE62</accession>
<dbReference type="EMBL" id="CP048222">
    <property type="protein sequence ID" value="QHT66261.1"/>
    <property type="molecule type" value="Genomic_DNA"/>
</dbReference>
<proteinExistence type="predicted"/>
<dbReference type="NCBIfam" id="TIGR03519">
    <property type="entry name" value="T9SS_PorP_fam"/>
    <property type="match status" value="1"/>
</dbReference>